<feature type="compositionally biased region" description="Polar residues" evidence="1">
    <location>
        <begin position="269"/>
        <end position="283"/>
    </location>
</feature>
<evidence type="ECO:0000256" key="1">
    <source>
        <dbReference type="SAM" id="MobiDB-lite"/>
    </source>
</evidence>
<gene>
    <name evidence="2" type="ORF">glysoja_049158</name>
</gene>
<dbReference type="AlphaFoldDB" id="A0A0B2SLY7"/>
<dbReference type="EMBL" id="KN640345">
    <property type="protein sequence ID" value="KHN47681.1"/>
    <property type="molecule type" value="Genomic_DNA"/>
</dbReference>
<feature type="compositionally biased region" description="Basic and acidic residues" evidence="1">
    <location>
        <begin position="20"/>
        <end position="32"/>
    </location>
</feature>
<feature type="region of interest" description="Disordered" evidence="1">
    <location>
        <begin position="257"/>
        <end position="283"/>
    </location>
</feature>
<feature type="compositionally biased region" description="Basic and acidic residues" evidence="1">
    <location>
        <begin position="1"/>
        <end position="13"/>
    </location>
</feature>
<organism evidence="2">
    <name type="scientific">Glycine soja</name>
    <name type="common">Wild soybean</name>
    <dbReference type="NCBI Taxonomy" id="3848"/>
    <lineage>
        <taxon>Eukaryota</taxon>
        <taxon>Viridiplantae</taxon>
        <taxon>Streptophyta</taxon>
        <taxon>Embryophyta</taxon>
        <taxon>Tracheophyta</taxon>
        <taxon>Spermatophyta</taxon>
        <taxon>Magnoliopsida</taxon>
        <taxon>eudicotyledons</taxon>
        <taxon>Gunneridae</taxon>
        <taxon>Pentapetalae</taxon>
        <taxon>rosids</taxon>
        <taxon>fabids</taxon>
        <taxon>Fabales</taxon>
        <taxon>Fabaceae</taxon>
        <taxon>Papilionoideae</taxon>
        <taxon>50 kb inversion clade</taxon>
        <taxon>NPAAA clade</taxon>
        <taxon>indigoferoid/millettioid clade</taxon>
        <taxon>Phaseoleae</taxon>
        <taxon>Glycine</taxon>
        <taxon>Glycine subgen. Soja</taxon>
    </lineage>
</organism>
<feature type="compositionally biased region" description="Polar residues" evidence="1">
    <location>
        <begin position="34"/>
        <end position="44"/>
    </location>
</feature>
<dbReference type="PANTHER" id="PTHR33673">
    <property type="entry name" value="SUPPRESSOR SRP40-LIKE PROTEIN"/>
    <property type="match status" value="1"/>
</dbReference>
<evidence type="ECO:0000313" key="2">
    <source>
        <dbReference type="EMBL" id="KHN47681.1"/>
    </source>
</evidence>
<proteinExistence type="predicted"/>
<reference evidence="2" key="1">
    <citation type="submission" date="2014-07" db="EMBL/GenBank/DDBJ databases">
        <title>Identification of a novel salt tolerance gene in wild soybean by whole-genome sequencing.</title>
        <authorList>
            <person name="Lam H.-M."/>
            <person name="Qi X."/>
            <person name="Li M.-W."/>
            <person name="Liu X."/>
            <person name="Xie M."/>
            <person name="Ni M."/>
            <person name="Xu X."/>
        </authorList>
    </citation>
    <scope>NUCLEOTIDE SEQUENCE [LARGE SCALE GENOMIC DNA]</scope>
    <source>
        <tissue evidence="2">Root</tissue>
    </source>
</reference>
<name>A0A0B2SLY7_GLYSO</name>
<accession>A0A0B2SLY7</accession>
<sequence>MHGETFDHTIKDKKANKKSKTCDHHQRSKDLSCESGSNSHSEGQTDVIVSKGEHGKNNIHSTTHINGTKSIPPSSRRTSSSSSSESSSDNFFRIEEAFKCTKSGKDYVSSNSSGSSYKSEVDNNLLGTTSTYQVYDLSHNQKDMSPTSSPPIQVMNRSGRYDASIVPSSIFEANTNNPLEWSIASNDSLFSIQIGQPSFTRENALMYAELGLSGELTKSGELNNRAPSVILEEISTVVKSVDVENLQTTETSYGSLKLEGESLSEGDNEINTSHQTTSYESSKSNVSILSHSSDIGMSSIAFPK</sequence>
<dbReference type="PANTHER" id="PTHR33673:SF36">
    <property type="entry name" value="MYB-LIKE PROTEIN Q"/>
    <property type="match status" value="1"/>
</dbReference>
<feature type="compositionally biased region" description="Low complexity" evidence="1">
    <location>
        <begin position="70"/>
        <end position="88"/>
    </location>
</feature>
<feature type="compositionally biased region" description="Polar residues" evidence="1">
    <location>
        <begin position="58"/>
        <end position="69"/>
    </location>
</feature>
<protein>
    <submittedName>
        <fullName evidence="2">Uncharacterized protein</fullName>
    </submittedName>
</protein>
<feature type="region of interest" description="Disordered" evidence="1">
    <location>
        <begin position="1"/>
        <end position="88"/>
    </location>
</feature>
<dbReference type="Proteomes" id="UP000053555">
    <property type="component" value="Unassembled WGS sequence"/>
</dbReference>